<gene>
    <name evidence="10" type="ORF">CEY02_04640</name>
</gene>
<dbReference type="GO" id="GO:0022857">
    <property type="term" value="F:transmembrane transporter activity"/>
    <property type="evidence" value="ECO:0007669"/>
    <property type="project" value="InterPro"/>
</dbReference>
<comment type="caution">
    <text evidence="10">The sequence shown here is derived from an EMBL/GenBank/DDBJ whole genome shotgun (WGS) entry which is preliminary data.</text>
</comment>
<evidence type="ECO:0000256" key="3">
    <source>
        <dbReference type="ARBA" id="ARBA00022475"/>
    </source>
</evidence>
<evidence type="ECO:0000259" key="9">
    <source>
        <dbReference type="PROSITE" id="PS50850"/>
    </source>
</evidence>
<evidence type="ECO:0000256" key="1">
    <source>
        <dbReference type="ARBA" id="ARBA00004651"/>
    </source>
</evidence>
<feature type="transmembrane region" description="Helical" evidence="8">
    <location>
        <begin position="290"/>
        <end position="314"/>
    </location>
</feature>
<dbReference type="PIRSF" id="PIRSF002808">
    <property type="entry name" value="Hexose_phosphate_transp"/>
    <property type="match status" value="1"/>
</dbReference>
<dbReference type="CDD" id="cd17319">
    <property type="entry name" value="MFS_ExuT_GudP_like"/>
    <property type="match status" value="1"/>
</dbReference>
<dbReference type="Gene3D" id="1.20.1250.20">
    <property type="entry name" value="MFS general substrate transporter like domains"/>
    <property type="match status" value="2"/>
</dbReference>
<feature type="transmembrane region" description="Helical" evidence="8">
    <location>
        <begin position="326"/>
        <end position="343"/>
    </location>
</feature>
<feature type="transmembrane region" description="Helical" evidence="8">
    <location>
        <begin position="349"/>
        <end position="371"/>
    </location>
</feature>
<dbReference type="FunFam" id="1.20.1250.20:FF:000010">
    <property type="entry name" value="Probable glucarate transporter"/>
    <property type="match status" value="1"/>
</dbReference>
<keyword evidence="5 8" id="KW-1133">Transmembrane helix</keyword>
<dbReference type="InterPro" id="IPR011701">
    <property type="entry name" value="MFS"/>
</dbReference>
<proteinExistence type="inferred from homology"/>
<evidence type="ECO:0000256" key="2">
    <source>
        <dbReference type="ARBA" id="ARBA00022448"/>
    </source>
</evidence>
<evidence type="ECO:0000256" key="6">
    <source>
        <dbReference type="ARBA" id="ARBA00023136"/>
    </source>
</evidence>
<evidence type="ECO:0000256" key="7">
    <source>
        <dbReference type="ARBA" id="ARBA00038514"/>
    </source>
</evidence>
<sequence length="458" mass="49718">MINKLFHASQTDKKTSVRWFIVFMLFLVTSVNYADRATLSIAGDSIQHDLGLSSISMGYVFSAFGWAYVIGQLPGGYLLDKFGSKIVIAFSIFFWSLFTLLQGVIGFFTAGTAIILLFALRFLVGLAEAPSFPGNSRVVAAWFPSSERGTASAFFNSAQYFALVIFSPIMGWLTHSLGWHSVFVVMGILGILLSFLWLKTVYNPKHHPKINAAELDYISKGGALTSMDDDKSQRNKEPKWPYVKQLLSNRMLIGVYIAQYCITTLTYFFLTWFPVYLVQAKGMSILEAGFVASLPALCGFLGGILGGLLSDFLLKRGKSLTFARKTPIIIGMLLSCSMIICNYTESSWIVVAIMSLAFFGKGFGALGWAVVSDTSPKECAGLSGGLFNTFGNIASITTPIIIGYIVNATGSFSGALVFVGSNAVIAILSYLFLVGPIKRVKLKEPPSTPPAPVSSSSI</sequence>
<feature type="transmembrane region" description="Helical" evidence="8">
    <location>
        <begin position="179"/>
        <end position="198"/>
    </location>
</feature>
<comment type="similarity">
    <text evidence="7">Belongs to the major facilitator superfamily. Phthalate permease family.</text>
</comment>
<dbReference type="NCBIfam" id="TIGR00893">
    <property type="entry name" value="2A0114"/>
    <property type="match status" value="1"/>
</dbReference>
<dbReference type="PANTHER" id="PTHR11662:SF399">
    <property type="entry name" value="FI19708P1-RELATED"/>
    <property type="match status" value="1"/>
</dbReference>
<dbReference type="OrthoDB" id="6360at2"/>
<feature type="transmembrane region" description="Helical" evidence="8">
    <location>
        <begin position="383"/>
        <end position="406"/>
    </location>
</feature>
<evidence type="ECO:0000256" key="4">
    <source>
        <dbReference type="ARBA" id="ARBA00022692"/>
    </source>
</evidence>
<feature type="transmembrane region" description="Helical" evidence="8">
    <location>
        <begin position="251"/>
        <end position="270"/>
    </location>
</feature>
<dbReference type="InterPro" id="IPR050382">
    <property type="entry name" value="MFS_Na/Anion_cotransporter"/>
</dbReference>
<evidence type="ECO:0000256" key="5">
    <source>
        <dbReference type="ARBA" id="ARBA00022989"/>
    </source>
</evidence>
<feature type="transmembrane region" description="Helical" evidence="8">
    <location>
        <begin position="82"/>
        <end position="101"/>
    </location>
</feature>
<feature type="transmembrane region" description="Helical" evidence="8">
    <location>
        <begin position="50"/>
        <end position="70"/>
    </location>
</feature>
<dbReference type="SUPFAM" id="SSF103473">
    <property type="entry name" value="MFS general substrate transporter"/>
    <property type="match status" value="1"/>
</dbReference>
<name>A0A2A5IYV5_BACPU</name>
<dbReference type="PROSITE" id="PS50850">
    <property type="entry name" value="MFS"/>
    <property type="match status" value="1"/>
</dbReference>
<dbReference type="PANTHER" id="PTHR11662">
    <property type="entry name" value="SOLUTE CARRIER FAMILY 17"/>
    <property type="match status" value="1"/>
</dbReference>
<feature type="domain" description="Major facilitator superfamily (MFS) profile" evidence="9">
    <location>
        <begin position="21"/>
        <end position="438"/>
    </location>
</feature>
<evidence type="ECO:0000256" key="8">
    <source>
        <dbReference type="SAM" id="Phobius"/>
    </source>
</evidence>
<dbReference type="AlphaFoldDB" id="A0A2A5IYV5"/>
<protein>
    <submittedName>
        <fullName evidence="10">MFS transporter</fullName>
    </submittedName>
</protein>
<keyword evidence="4 8" id="KW-0812">Transmembrane</keyword>
<dbReference type="Pfam" id="PF07690">
    <property type="entry name" value="MFS_1"/>
    <property type="match status" value="2"/>
</dbReference>
<keyword evidence="2" id="KW-0813">Transport</keyword>
<dbReference type="EMBL" id="NKHG01000032">
    <property type="protein sequence ID" value="PCK22296.1"/>
    <property type="molecule type" value="Genomic_DNA"/>
</dbReference>
<organism evidence="10 11">
    <name type="scientific">Bacillus pumilus</name>
    <name type="common">Bacillus mesentericus</name>
    <dbReference type="NCBI Taxonomy" id="1408"/>
    <lineage>
        <taxon>Bacteria</taxon>
        <taxon>Bacillati</taxon>
        <taxon>Bacillota</taxon>
        <taxon>Bacilli</taxon>
        <taxon>Bacillales</taxon>
        <taxon>Bacillaceae</taxon>
        <taxon>Bacillus</taxon>
    </lineage>
</organism>
<dbReference type="GO" id="GO:0005886">
    <property type="term" value="C:plasma membrane"/>
    <property type="evidence" value="ECO:0007669"/>
    <property type="project" value="UniProtKB-SubCell"/>
</dbReference>
<dbReference type="InterPro" id="IPR020846">
    <property type="entry name" value="MFS_dom"/>
</dbReference>
<feature type="transmembrane region" description="Helical" evidence="8">
    <location>
        <begin position="412"/>
        <end position="433"/>
    </location>
</feature>
<dbReference type="Proteomes" id="UP000228754">
    <property type="component" value="Unassembled WGS sequence"/>
</dbReference>
<comment type="subcellular location">
    <subcellularLocation>
        <location evidence="1">Cell membrane</location>
        <topology evidence="1">Multi-pass membrane protein</topology>
    </subcellularLocation>
</comment>
<dbReference type="InterPro" id="IPR000849">
    <property type="entry name" value="Sugar_P_transporter"/>
</dbReference>
<evidence type="ECO:0000313" key="10">
    <source>
        <dbReference type="EMBL" id="PCK22296.1"/>
    </source>
</evidence>
<reference evidence="10 11" key="1">
    <citation type="submission" date="2017-06" db="EMBL/GenBank/DDBJ databases">
        <title>Draft Genome Sequence of Bacillus sp Strain 36R Isolated from saline sediment at Atanasia, Sonora, Mexico.</title>
        <authorList>
            <person name="Sanchez Diaz R."/>
            <person name="Quiroz Macias M.E."/>
            <person name="Ibarra Gamez J.C."/>
            <person name="Enciso Ibarra J."/>
            <person name="Gomez Gil B."/>
            <person name="Galaviz Silva L."/>
        </authorList>
    </citation>
    <scope>NUCLEOTIDE SEQUENCE [LARGE SCALE GENOMIC DNA]</scope>
    <source>
        <strain evidence="10 11">36R_ATNSAL</strain>
    </source>
</reference>
<dbReference type="InterPro" id="IPR036259">
    <property type="entry name" value="MFS_trans_sf"/>
</dbReference>
<accession>A0A2A5IYV5</accession>
<keyword evidence="6 8" id="KW-0472">Membrane</keyword>
<keyword evidence="3" id="KW-1003">Cell membrane</keyword>
<evidence type="ECO:0000313" key="11">
    <source>
        <dbReference type="Proteomes" id="UP000228754"/>
    </source>
</evidence>